<proteinExistence type="inferred from homology"/>
<dbReference type="CDD" id="cd05359">
    <property type="entry name" value="ChcA_like_SDR_c"/>
    <property type="match status" value="1"/>
</dbReference>
<dbReference type="Proteomes" id="UP000234343">
    <property type="component" value="Chromosome"/>
</dbReference>
<dbReference type="PRINTS" id="PR00080">
    <property type="entry name" value="SDRFAMILY"/>
</dbReference>
<organism evidence="4 5">
    <name type="scientific">Legionella sainthelensi</name>
    <dbReference type="NCBI Taxonomy" id="28087"/>
    <lineage>
        <taxon>Bacteria</taxon>
        <taxon>Pseudomonadati</taxon>
        <taxon>Pseudomonadota</taxon>
        <taxon>Gammaproteobacteria</taxon>
        <taxon>Legionellales</taxon>
        <taxon>Legionellaceae</taxon>
        <taxon>Legionella</taxon>
    </lineage>
</organism>
<gene>
    <name evidence="3" type="ORF">CAB17_06780</name>
    <name evidence="4" type="ORF">Lsai_1026</name>
</gene>
<dbReference type="Pfam" id="PF13561">
    <property type="entry name" value="adh_short_C2"/>
    <property type="match status" value="1"/>
</dbReference>
<dbReference type="KEGG" id="lsh:CAB17_06780"/>
<evidence type="ECO:0000313" key="4">
    <source>
        <dbReference type="EMBL" id="KTD58419.1"/>
    </source>
</evidence>
<evidence type="ECO:0000313" key="6">
    <source>
        <dbReference type="Proteomes" id="UP000234343"/>
    </source>
</evidence>
<dbReference type="AlphaFoldDB" id="A0A0W0YPE9"/>
<keyword evidence="6" id="KW-1185">Reference proteome</keyword>
<dbReference type="EMBL" id="CP025491">
    <property type="protein sequence ID" value="AUH71801.1"/>
    <property type="molecule type" value="Genomic_DNA"/>
</dbReference>
<dbReference type="OrthoDB" id="9803333at2"/>
<accession>A0A0W0YPE9</accession>
<dbReference type="PANTHER" id="PTHR43639:SF1">
    <property type="entry name" value="SHORT-CHAIN DEHYDROGENASE_REDUCTASE FAMILY PROTEIN"/>
    <property type="match status" value="1"/>
</dbReference>
<dbReference type="STRING" id="28087.Lsai_1026"/>
<dbReference type="InterPro" id="IPR002347">
    <property type="entry name" value="SDR_fam"/>
</dbReference>
<evidence type="ECO:0000256" key="2">
    <source>
        <dbReference type="ARBA" id="ARBA00023002"/>
    </source>
</evidence>
<dbReference type="InterPro" id="IPR036291">
    <property type="entry name" value="NAD(P)-bd_dom_sf"/>
</dbReference>
<dbReference type="Gene3D" id="3.40.50.720">
    <property type="entry name" value="NAD(P)-binding Rossmann-like Domain"/>
    <property type="match status" value="1"/>
</dbReference>
<keyword evidence="2" id="KW-0560">Oxidoreductase</keyword>
<dbReference type="PANTHER" id="PTHR43639">
    <property type="entry name" value="OXIDOREDUCTASE, SHORT-CHAIN DEHYDROGENASE/REDUCTASE FAMILY (AFU_ORTHOLOGUE AFUA_5G02870)"/>
    <property type="match status" value="1"/>
</dbReference>
<dbReference type="GO" id="GO:0016491">
    <property type="term" value="F:oxidoreductase activity"/>
    <property type="evidence" value="ECO:0007669"/>
    <property type="project" value="UniProtKB-KW"/>
</dbReference>
<dbReference type="SUPFAM" id="SSF51735">
    <property type="entry name" value="NAD(P)-binding Rossmann-fold domains"/>
    <property type="match status" value="1"/>
</dbReference>
<evidence type="ECO:0000313" key="3">
    <source>
        <dbReference type="EMBL" id="AUH71801.1"/>
    </source>
</evidence>
<dbReference type="FunFam" id="3.40.50.720:FF:000084">
    <property type="entry name" value="Short-chain dehydrogenase reductase"/>
    <property type="match status" value="1"/>
</dbReference>
<dbReference type="PRINTS" id="PR00081">
    <property type="entry name" value="GDHRDH"/>
</dbReference>
<reference evidence="4 5" key="1">
    <citation type="submission" date="2015-11" db="EMBL/GenBank/DDBJ databases">
        <title>Genomic analysis of 38 Legionella species identifies large and diverse effector repertoires.</title>
        <authorList>
            <person name="Burstein D."/>
            <person name="Amaro F."/>
            <person name="Zusman T."/>
            <person name="Lifshitz Z."/>
            <person name="Cohen O."/>
            <person name="Gilbert J.A."/>
            <person name="Pupko T."/>
            <person name="Shuman H.A."/>
            <person name="Segal G."/>
        </authorList>
    </citation>
    <scope>NUCLEOTIDE SEQUENCE [LARGE SCALE GENOMIC DNA]</scope>
    <source>
        <strain evidence="4 5">Mt.St.Helens-4</strain>
    </source>
</reference>
<sequence>MSLVFADKVGLITGGARGIGKATALKLAQAGSNIAVVYYNSSDEAQALVEEIQAMGRKAIALQANVADHQSVKEMFVQFKEHFNRLDFLVSNAASGVLKSALKMSTKHWRWCLETNALALNHLAVEGRSLMPKGGRIIALSSLGAHRAIPNYAFIGASKAALEALVRSLSLELAVDGITVNTVSAGVVDTDALKHFPNREQLLDEYQAHSLSDRPLTTQDVANAIYLLCLPEAAMINGHTLFVDAGYSRVG</sequence>
<dbReference type="Proteomes" id="UP000054621">
    <property type="component" value="Unassembled WGS sequence"/>
</dbReference>
<reference evidence="3 6" key="2">
    <citation type="submission" date="2017-12" db="EMBL/GenBank/DDBJ databases">
        <title>Legionella sainthelensi LA01-117, whole genome sequence of a clinical isolate from New Zealand.</title>
        <authorList>
            <person name="Cree S.L."/>
            <person name="Slow S."/>
            <person name="Kennedy M.A."/>
            <person name="Murdoch D.R."/>
            <person name="Biggs P.J."/>
            <person name="Anderson T."/>
        </authorList>
    </citation>
    <scope>NUCLEOTIDE SEQUENCE [LARGE SCALE GENOMIC DNA]</scope>
    <source>
        <strain evidence="3 6">LA01-117</strain>
    </source>
</reference>
<protein>
    <submittedName>
        <fullName evidence="4">3-oxoacyl-ACP reductase</fullName>
    </submittedName>
    <submittedName>
        <fullName evidence="3">Enoyl-[acyl-carrier-protein] reductase FabL</fullName>
    </submittedName>
</protein>
<dbReference type="RefSeq" id="WP_027272090.1">
    <property type="nucleotide sequence ID" value="NZ_CAAAJE010000030.1"/>
</dbReference>
<dbReference type="EMBL" id="LNYV01000013">
    <property type="protein sequence ID" value="KTD58419.1"/>
    <property type="molecule type" value="Genomic_DNA"/>
</dbReference>
<name>A0A0W0YPE9_9GAMM</name>
<evidence type="ECO:0000313" key="5">
    <source>
        <dbReference type="Proteomes" id="UP000054621"/>
    </source>
</evidence>
<evidence type="ECO:0000256" key="1">
    <source>
        <dbReference type="ARBA" id="ARBA00006484"/>
    </source>
</evidence>
<dbReference type="PATRIC" id="fig|28087.4.peg.1088"/>
<dbReference type="NCBIfam" id="NF005975">
    <property type="entry name" value="PRK08063.1"/>
    <property type="match status" value="1"/>
</dbReference>
<dbReference type="eggNOG" id="COG0623">
    <property type="taxonomic scope" value="Bacteria"/>
</dbReference>
<comment type="similarity">
    <text evidence="1">Belongs to the short-chain dehydrogenases/reductases (SDR) family.</text>
</comment>